<keyword evidence="1" id="KW-0812">Transmembrane</keyword>
<dbReference type="KEGG" id="mros:EHO51_11295"/>
<feature type="transmembrane region" description="Helical" evidence="1">
    <location>
        <begin position="43"/>
        <end position="68"/>
    </location>
</feature>
<dbReference type="EMBL" id="CP034086">
    <property type="protein sequence ID" value="AZG77276.1"/>
    <property type="molecule type" value="Genomic_DNA"/>
</dbReference>
<feature type="transmembrane region" description="Helical" evidence="1">
    <location>
        <begin position="116"/>
        <end position="137"/>
    </location>
</feature>
<name>A0A3G8M603_9HYPH</name>
<sequence>MSITSRESAFRETAAYGGLIDAIGGLATVVIAIVGLSGVNAPMMASIATIVFGVALLVQGGTMLSEYAQIIFPAGSRATNVEGFGGSSLSVVFLVGVAGIVLGVLSLLGIEPATLTPIAAIAFGSALVLSSNAVWQLHVLSQESLRSRDQMGAGGSEILASEMAFGSAGIQALSGLAVIVLGILAIAGTANDLTLNLVALLALGATIVFTGGSLSATLLSFMRSR</sequence>
<dbReference type="Proteomes" id="UP000273982">
    <property type="component" value="Chromosome"/>
</dbReference>
<dbReference type="RefSeq" id="WP_124738986.1">
    <property type="nucleotide sequence ID" value="NZ_CP034086.1"/>
</dbReference>
<evidence type="ECO:0000256" key="1">
    <source>
        <dbReference type="SAM" id="Phobius"/>
    </source>
</evidence>
<keyword evidence="1" id="KW-1133">Transmembrane helix</keyword>
<organism evidence="2 3">
    <name type="scientific">Methylocystis rosea</name>
    <dbReference type="NCBI Taxonomy" id="173366"/>
    <lineage>
        <taxon>Bacteria</taxon>
        <taxon>Pseudomonadati</taxon>
        <taxon>Pseudomonadota</taxon>
        <taxon>Alphaproteobacteria</taxon>
        <taxon>Hyphomicrobiales</taxon>
        <taxon>Methylocystaceae</taxon>
        <taxon>Methylocystis</taxon>
    </lineage>
</organism>
<feature type="transmembrane region" description="Helical" evidence="1">
    <location>
        <begin position="14"/>
        <end position="37"/>
    </location>
</feature>
<evidence type="ECO:0000313" key="3">
    <source>
        <dbReference type="Proteomes" id="UP000273982"/>
    </source>
</evidence>
<dbReference type="AlphaFoldDB" id="A0A3G8M603"/>
<accession>A0A3G8M603</accession>
<feature type="transmembrane region" description="Helical" evidence="1">
    <location>
        <begin position="89"/>
        <end position="110"/>
    </location>
</feature>
<gene>
    <name evidence="2" type="ORF">EHO51_11295</name>
</gene>
<reference evidence="2 3" key="1">
    <citation type="submission" date="2018-11" db="EMBL/GenBank/DDBJ databases">
        <title>Genome squencing of methanotrophic bacteria isolated from alkaline groundwater in Korea.</title>
        <authorList>
            <person name="Nguyen L.N."/>
        </authorList>
    </citation>
    <scope>NUCLEOTIDE SEQUENCE [LARGE SCALE GENOMIC DNA]</scope>
    <source>
        <strain evidence="2 3">GW6</strain>
    </source>
</reference>
<feature type="transmembrane region" description="Helical" evidence="1">
    <location>
        <begin position="198"/>
        <end position="221"/>
    </location>
</feature>
<feature type="transmembrane region" description="Helical" evidence="1">
    <location>
        <begin position="158"/>
        <end position="186"/>
    </location>
</feature>
<protein>
    <submittedName>
        <fullName evidence="2">Uncharacterized protein</fullName>
    </submittedName>
</protein>
<proteinExistence type="predicted"/>
<evidence type="ECO:0000313" key="2">
    <source>
        <dbReference type="EMBL" id="AZG77276.1"/>
    </source>
</evidence>
<keyword evidence="1" id="KW-0472">Membrane</keyword>